<dbReference type="GO" id="GO:0006631">
    <property type="term" value="P:fatty acid metabolic process"/>
    <property type="evidence" value="ECO:0007669"/>
    <property type="project" value="UniProtKB-KW"/>
</dbReference>
<dbReference type="InterPro" id="IPR000873">
    <property type="entry name" value="AMP-dep_synth/lig_dom"/>
</dbReference>
<dbReference type="GO" id="GO:0016874">
    <property type="term" value="F:ligase activity"/>
    <property type="evidence" value="ECO:0007669"/>
    <property type="project" value="UniProtKB-KW"/>
</dbReference>
<dbReference type="STRING" id="589924.Ferp_1484"/>
<dbReference type="InterPro" id="IPR025110">
    <property type="entry name" value="AMP-bd_C"/>
</dbReference>
<reference evidence="7 8" key="2">
    <citation type="journal article" date="2011" name="Stand. Genomic Sci.">
        <title>Complete genome sequence of Ferroglobus placidus AEDII12DO.</title>
        <authorList>
            <person name="Anderson I."/>
            <person name="Risso C."/>
            <person name="Holmes D."/>
            <person name="Lucas S."/>
            <person name="Copeland A."/>
            <person name="Lapidus A."/>
            <person name="Cheng J.F."/>
            <person name="Bruce D."/>
            <person name="Goodwin L."/>
            <person name="Pitluck S."/>
            <person name="Saunders E."/>
            <person name="Brettin T."/>
            <person name="Detter J.C."/>
            <person name="Han C."/>
            <person name="Tapia R."/>
            <person name="Larimer F."/>
            <person name="Land M."/>
            <person name="Hauser L."/>
            <person name="Woyke T."/>
            <person name="Lovley D."/>
            <person name="Kyrpides N."/>
            <person name="Ivanova N."/>
        </authorList>
    </citation>
    <scope>NUCLEOTIDE SEQUENCE [LARGE SCALE GENOMIC DNA]</scope>
    <source>
        <strain evidence="8">DSM 10642 / AEDII12DO</strain>
    </source>
</reference>
<comment type="similarity">
    <text evidence="1">Belongs to the ATP-dependent AMP-binding enzyme family.</text>
</comment>
<dbReference type="HOGENOM" id="CLU_000022_59_5_2"/>
<dbReference type="KEGG" id="fpl:Ferp_1484"/>
<accession>D3RYS2</accession>
<gene>
    <name evidence="7" type="ordered locus">Ferp_1484</name>
</gene>
<dbReference type="Pfam" id="PF00501">
    <property type="entry name" value="AMP-binding"/>
    <property type="match status" value="1"/>
</dbReference>
<keyword evidence="3" id="KW-0276">Fatty acid metabolism</keyword>
<name>D3RYS2_FERPA</name>
<dbReference type="AlphaFoldDB" id="D3RYS2"/>
<keyword evidence="8" id="KW-1185">Reference proteome</keyword>
<evidence type="ECO:0000256" key="4">
    <source>
        <dbReference type="ARBA" id="ARBA00023098"/>
    </source>
</evidence>
<dbReference type="EMBL" id="CP001899">
    <property type="protein sequence ID" value="ADC65635.1"/>
    <property type="molecule type" value="Genomic_DNA"/>
</dbReference>
<feature type="domain" description="AMP-dependent synthetase/ligase" evidence="5">
    <location>
        <begin position="25"/>
        <end position="395"/>
    </location>
</feature>
<dbReference type="InterPro" id="IPR042099">
    <property type="entry name" value="ANL_N_sf"/>
</dbReference>
<dbReference type="Pfam" id="PF13193">
    <property type="entry name" value="AMP-binding_C"/>
    <property type="match status" value="1"/>
</dbReference>
<dbReference type="NCBIfam" id="NF004837">
    <property type="entry name" value="PRK06187.1"/>
    <property type="match status" value="1"/>
</dbReference>
<evidence type="ECO:0000256" key="1">
    <source>
        <dbReference type="ARBA" id="ARBA00006432"/>
    </source>
</evidence>
<dbReference type="InterPro" id="IPR045851">
    <property type="entry name" value="AMP-bd_C_sf"/>
</dbReference>
<protein>
    <submittedName>
        <fullName evidence="7">AMP-dependent synthetase and ligase</fullName>
    </submittedName>
</protein>
<dbReference type="eggNOG" id="arCOG00856">
    <property type="taxonomic scope" value="Archaea"/>
</dbReference>
<evidence type="ECO:0000259" key="5">
    <source>
        <dbReference type="Pfam" id="PF00501"/>
    </source>
</evidence>
<dbReference type="Gene3D" id="3.30.300.30">
    <property type="match status" value="1"/>
</dbReference>
<dbReference type="FunFam" id="3.30.300.30:FF:000008">
    <property type="entry name" value="2,3-dihydroxybenzoate-AMP ligase"/>
    <property type="match status" value="1"/>
</dbReference>
<dbReference type="PaxDb" id="589924-Ferp_1484"/>
<keyword evidence="2 7" id="KW-0436">Ligase</keyword>
<dbReference type="PANTHER" id="PTHR43859:SF4">
    <property type="entry name" value="BUTANOATE--COA LIGASE AAE1-RELATED"/>
    <property type="match status" value="1"/>
</dbReference>
<dbReference type="PANTHER" id="PTHR43859">
    <property type="entry name" value="ACYL-ACTIVATING ENZYME"/>
    <property type="match status" value="1"/>
</dbReference>
<sequence>MMRFIRGLDSTMNDDYQLNLISILKHAALRFGKRRVVSKRGEEKKVTTYRDVYEDVKRLANALESLGFSAKDRIGVLSWNTLEFYELFFAVPSIGAVLLELNLRLHPEEISYVANHSEAKLIFVDSQAKEIAEKIAPKVKAKFVGIGCEDFDYTYEELLKLGDKNYEFPVIDERSACISCYTSGTTGKPKGVYYSHRAVFLHTLAVAINFSLSHRDTYLQLVPMFHANGWGIFFSATLTGAKLVFPGRYSIEKIGEVVDLIREEGVTVTAAAPSVLIPMLNYLQKENISLPNLRIFTGASAPPLSLLKGMKERGIEVIHTYGATETTPVVCVNHVIPEVEEELEEEELWELKRKQGLPMFGVEVKLMKNGIELPWDGSSVGELYMRGHWVAKSYYKDERSKDAFENGWWKSGDAATIDENGYVKIVDRFKDLIKSGGEWISSVDLENYLMAHPAVLEACVVGVPHPKWEERPLAFVVLKEEYKGKVSKEELYEHLKKRFAKWQLPDEILFVSEIPKTSVGKFNKRFLKEKYRDFYTTRNL</sequence>
<dbReference type="SUPFAM" id="SSF56801">
    <property type="entry name" value="Acetyl-CoA synthetase-like"/>
    <property type="match status" value="1"/>
</dbReference>
<reference evidence="8" key="1">
    <citation type="submission" date="2010-02" db="EMBL/GenBank/DDBJ databases">
        <title>Complete sequence of Ferroglobus placidus DSM 10642.</title>
        <authorList>
            <consortium name="US DOE Joint Genome Institute"/>
            <person name="Lucas S."/>
            <person name="Copeland A."/>
            <person name="Lapidus A."/>
            <person name="Cheng J.-F."/>
            <person name="Bruce D."/>
            <person name="Goodwin L."/>
            <person name="Pitluck S."/>
            <person name="Saunders E."/>
            <person name="Brettin T."/>
            <person name="Detter J.C."/>
            <person name="Han C."/>
            <person name="Tapia R."/>
            <person name="Larimer F."/>
            <person name="Land M."/>
            <person name="Hauser L."/>
            <person name="Kyrpides N."/>
            <person name="Ivanova N."/>
            <person name="Holmes D."/>
            <person name="Lovley D."/>
            <person name="Kyrpides N."/>
            <person name="Anderson I.J."/>
            <person name="Woyke T."/>
        </authorList>
    </citation>
    <scope>NUCLEOTIDE SEQUENCE [LARGE SCALE GENOMIC DNA]</scope>
    <source>
        <strain evidence="8">DSM 10642 / AEDII12DO</strain>
    </source>
</reference>
<evidence type="ECO:0000313" key="8">
    <source>
        <dbReference type="Proteomes" id="UP000002613"/>
    </source>
</evidence>
<feature type="domain" description="AMP-binding enzyme C-terminal" evidence="6">
    <location>
        <begin position="445"/>
        <end position="521"/>
    </location>
</feature>
<evidence type="ECO:0000256" key="3">
    <source>
        <dbReference type="ARBA" id="ARBA00022832"/>
    </source>
</evidence>
<evidence type="ECO:0000256" key="2">
    <source>
        <dbReference type="ARBA" id="ARBA00022598"/>
    </source>
</evidence>
<organism evidence="7 8">
    <name type="scientific">Ferroglobus placidus (strain DSM 10642 / AEDII12DO)</name>
    <dbReference type="NCBI Taxonomy" id="589924"/>
    <lineage>
        <taxon>Archaea</taxon>
        <taxon>Methanobacteriati</taxon>
        <taxon>Methanobacteriota</taxon>
        <taxon>Archaeoglobi</taxon>
        <taxon>Archaeoglobales</taxon>
        <taxon>Archaeoglobaceae</taxon>
        <taxon>Ferroglobus</taxon>
    </lineage>
</organism>
<dbReference type="Gene3D" id="3.40.50.12780">
    <property type="entry name" value="N-terminal domain of ligase-like"/>
    <property type="match status" value="1"/>
</dbReference>
<keyword evidence="4" id="KW-0443">Lipid metabolism</keyword>
<evidence type="ECO:0000313" key="7">
    <source>
        <dbReference type="EMBL" id="ADC65635.1"/>
    </source>
</evidence>
<proteinExistence type="inferred from homology"/>
<dbReference type="Proteomes" id="UP000002613">
    <property type="component" value="Chromosome"/>
</dbReference>
<evidence type="ECO:0000259" key="6">
    <source>
        <dbReference type="Pfam" id="PF13193"/>
    </source>
</evidence>